<dbReference type="GO" id="GO:0005524">
    <property type="term" value="F:ATP binding"/>
    <property type="evidence" value="ECO:0007669"/>
    <property type="project" value="UniProtKB-KW"/>
</dbReference>
<proteinExistence type="predicted"/>
<dbReference type="InterPro" id="IPR017871">
    <property type="entry name" value="ABC_transporter-like_CS"/>
</dbReference>
<evidence type="ECO:0000256" key="6">
    <source>
        <dbReference type="ARBA" id="ARBA00023136"/>
    </source>
</evidence>
<dbReference type="NCBIfam" id="TIGR02868">
    <property type="entry name" value="CydC"/>
    <property type="match status" value="1"/>
</dbReference>
<dbReference type="EMBL" id="PYYB01000001">
    <property type="protein sequence ID" value="PTL58811.1"/>
    <property type="molecule type" value="Genomic_DNA"/>
</dbReference>
<dbReference type="Proteomes" id="UP000240739">
    <property type="component" value="Unassembled WGS sequence"/>
</dbReference>
<dbReference type="GO" id="GO:0016887">
    <property type="term" value="F:ATP hydrolysis activity"/>
    <property type="evidence" value="ECO:0007669"/>
    <property type="project" value="InterPro"/>
</dbReference>
<feature type="transmembrane region" description="Helical" evidence="8">
    <location>
        <begin position="161"/>
        <end position="179"/>
    </location>
</feature>
<feature type="transmembrane region" description="Helical" evidence="8">
    <location>
        <begin position="20"/>
        <end position="43"/>
    </location>
</feature>
<dbReference type="Pfam" id="PF00005">
    <property type="entry name" value="ABC_tran"/>
    <property type="match status" value="2"/>
</dbReference>
<evidence type="ECO:0000256" key="5">
    <source>
        <dbReference type="ARBA" id="ARBA00022989"/>
    </source>
</evidence>
<feature type="transmembrane region" description="Helical" evidence="8">
    <location>
        <begin position="811"/>
        <end position="837"/>
    </location>
</feature>
<feature type="domain" description="ABC transmembrane type-1" evidence="10">
    <location>
        <begin position="22"/>
        <end position="303"/>
    </location>
</feature>
<feature type="transmembrane region" description="Helical" evidence="8">
    <location>
        <begin position="135"/>
        <end position="155"/>
    </location>
</feature>
<dbReference type="InterPro" id="IPR036640">
    <property type="entry name" value="ABC1_TM_sf"/>
</dbReference>
<dbReference type="NCBIfam" id="TIGR02857">
    <property type="entry name" value="CydD"/>
    <property type="match status" value="1"/>
</dbReference>
<dbReference type="PROSITE" id="PS50929">
    <property type="entry name" value="ABC_TM1F"/>
    <property type="match status" value="2"/>
</dbReference>
<dbReference type="CDD" id="cd18584">
    <property type="entry name" value="ABC_6TM_AarD_CydD"/>
    <property type="match status" value="1"/>
</dbReference>
<feature type="region of interest" description="Disordered" evidence="7">
    <location>
        <begin position="882"/>
        <end position="901"/>
    </location>
</feature>
<dbReference type="GO" id="GO:0045454">
    <property type="term" value="P:cell redox homeostasis"/>
    <property type="evidence" value="ECO:0007669"/>
    <property type="project" value="InterPro"/>
</dbReference>
<dbReference type="PROSITE" id="PS50893">
    <property type="entry name" value="ABC_TRANSPORTER_2"/>
    <property type="match status" value="2"/>
</dbReference>
<dbReference type="InterPro" id="IPR014216">
    <property type="entry name" value="ABC_transptr_CydD"/>
</dbReference>
<keyword evidence="4" id="KW-0067">ATP-binding</keyword>
<dbReference type="Gene3D" id="3.40.50.300">
    <property type="entry name" value="P-loop containing nucleotide triphosphate hydrolases"/>
    <property type="match status" value="2"/>
</dbReference>
<evidence type="ECO:0000256" key="7">
    <source>
        <dbReference type="SAM" id="MobiDB-lite"/>
    </source>
</evidence>
<dbReference type="SMART" id="SM00382">
    <property type="entry name" value="AAA"/>
    <property type="match status" value="2"/>
</dbReference>
<feature type="compositionally biased region" description="Low complexity" evidence="7">
    <location>
        <begin position="546"/>
        <end position="559"/>
    </location>
</feature>
<dbReference type="GO" id="GO:0034040">
    <property type="term" value="F:ATPase-coupled lipid transmembrane transporter activity"/>
    <property type="evidence" value="ECO:0007669"/>
    <property type="project" value="TreeGrafter"/>
</dbReference>
<dbReference type="SUPFAM" id="SSF90123">
    <property type="entry name" value="ABC transporter transmembrane region"/>
    <property type="match status" value="2"/>
</dbReference>
<organism evidence="11 12">
    <name type="scientific">Paraconexibacter algicola</name>
    <dbReference type="NCBI Taxonomy" id="2133960"/>
    <lineage>
        <taxon>Bacteria</taxon>
        <taxon>Bacillati</taxon>
        <taxon>Actinomycetota</taxon>
        <taxon>Thermoleophilia</taxon>
        <taxon>Solirubrobacterales</taxon>
        <taxon>Paraconexibacteraceae</taxon>
        <taxon>Paraconexibacter</taxon>
    </lineage>
</organism>
<accession>A0A2T4UHU7</accession>
<dbReference type="PROSITE" id="PS00211">
    <property type="entry name" value="ABC_TRANSPORTER_1"/>
    <property type="match status" value="2"/>
</dbReference>
<dbReference type="CDD" id="cd03228">
    <property type="entry name" value="ABCC_MRP_Like"/>
    <property type="match status" value="1"/>
</dbReference>
<dbReference type="GO" id="GO:0034775">
    <property type="term" value="P:glutathione transmembrane transport"/>
    <property type="evidence" value="ECO:0007669"/>
    <property type="project" value="InterPro"/>
</dbReference>
<sequence>MTGREIGRLLLGRTPAARRLLVGAVLAGCLGAAATIGLAWGVADAVDAAAFSDRALGLSAALVLAGLVLLRAASVAAGELLGRAAAARVQADLRAGLAERALAGSGRGLTSARRGELVGGAVQGVDALAELFARALPQAVLAGIVPLAMAVAIAVRVPVVGVLLLLTLPAAVLLLILVGRRSADHARERQDALATLSAHFFEVVRGLPTLRAHGRADAQAAVLEQVGERLRVESLGALRVAMLSALVLELLAMLGTAVAAATTGVLLASGSLDLAIGLFVLLLAPEVYAPLRAAGARFHAAEDGVEAARRLLAVLDDDGPLPPAGTRPVPAGPSALALERATVRGGAREGEGLAALDVRVPAGGSLAIVGPSGAGKSTALALLAGVVAPAAGTVRAAGIDLRELDRDAWWAHVAWLDQLPGLPAGTVRELLRTRAPEAPEAELWTALERAAADGLVRTLPDGLDTRVGRGGRPLSLGEQQRLALAAVLVSRAPVLLLDEPTAHLDRATARRVVGGIVAAAEGRTLVVATHDPLLADACAQRLAVAPPAAPDRPATPAVPSGHAASPPATPGGGNPVPEATAASPGPAVPRPASRRRALALVLLGSAAGLGLLATSGWLIVRAAERPPVLALLTAIVVVRALGTTRALARYFERLASHDLALHRASRERATLFERLAHRVGLPGRPGASDALTRFTADVDRLPDRDLRVLVPRVATAVAVVLGVAGATVLLPTAGAVLLAACALALVAVPGLVRRLVRAALDRAGRSRDGYATALDEALEHGPQLAVAGAGPRVRAELADAAGRVARAERQVAAAIATGAGLASAVAGLGTLAVLAVASSAGLDPVWLGALVLLGLATMEETRALPEAEERLAAVRAAERRLAAATDGPQATPAPARPRPLPARPAALRLRSVTHRPGGPGTPAVLRGVDLTVDPGEHVAIVGPSGTGKSTLAALLTRQLDPDAGTVRLGGVDLRDADPTALRDRVRLGGQDAHLLAGTIAANIRIGRPQATDDEVRAALADAGLAAWLTTLPDGLDTLVGEDGSAVSGGQRRRIALARTLLSGADVLVLDEPTAMLDHPTAATVLADARRAARGRTLVVVTHDPTGLDGFDRVLELRGGVLADARAPRDGTARIELVPTAGTAPRP</sequence>
<evidence type="ECO:0000259" key="9">
    <source>
        <dbReference type="PROSITE" id="PS50893"/>
    </source>
</evidence>
<feature type="transmembrane region" description="Helical" evidence="8">
    <location>
        <begin position="55"/>
        <end position="73"/>
    </location>
</feature>
<evidence type="ECO:0000256" key="2">
    <source>
        <dbReference type="ARBA" id="ARBA00022692"/>
    </source>
</evidence>
<feature type="transmembrane region" description="Helical" evidence="8">
    <location>
        <begin position="265"/>
        <end position="284"/>
    </location>
</feature>
<feature type="region of interest" description="Disordered" evidence="7">
    <location>
        <begin position="546"/>
        <end position="590"/>
    </location>
</feature>
<dbReference type="InterPro" id="IPR027417">
    <property type="entry name" value="P-loop_NTPase"/>
</dbReference>
<dbReference type="InterPro" id="IPR014223">
    <property type="entry name" value="ABC_CydC/D"/>
</dbReference>
<feature type="transmembrane region" description="Helical" evidence="8">
    <location>
        <begin position="626"/>
        <end position="648"/>
    </location>
</feature>
<protein>
    <submittedName>
        <fullName evidence="11">ABC transporter</fullName>
    </submittedName>
</protein>
<dbReference type="Pfam" id="PF00664">
    <property type="entry name" value="ABC_membrane"/>
    <property type="match status" value="1"/>
</dbReference>
<dbReference type="PANTHER" id="PTHR24221:SF654">
    <property type="entry name" value="ATP-BINDING CASSETTE SUB-FAMILY B MEMBER 6"/>
    <property type="match status" value="1"/>
</dbReference>
<evidence type="ECO:0000256" key="1">
    <source>
        <dbReference type="ARBA" id="ARBA00004651"/>
    </source>
</evidence>
<feature type="transmembrane region" description="Helical" evidence="8">
    <location>
        <begin position="597"/>
        <end position="620"/>
    </location>
</feature>
<keyword evidence="12" id="KW-1185">Reference proteome</keyword>
<dbReference type="InterPro" id="IPR039421">
    <property type="entry name" value="Type_1_exporter"/>
</dbReference>
<evidence type="ECO:0000256" key="8">
    <source>
        <dbReference type="SAM" id="Phobius"/>
    </source>
</evidence>
<comment type="caution">
    <text evidence="11">The sequence shown here is derived from an EMBL/GenBank/DDBJ whole genome shotgun (WGS) entry which is preliminary data.</text>
</comment>
<evidence type="ECO:0000259" key="10">
    <source>
        <dbReference type="PROSITE" id="PS50929"/>
    </source>
</evidence>
<dbReference type="PANTHER" id="PTHR24221">
    <property type="entry name" value="ATP-BINDING CASSETTE SUB-FAMILY B"/>
    <property type="match status" value="1"/>
</dbReference>
<reference evidence="11 12" key="1">
    <citation type="submission" date="2018-03" db="EMBL/GenBank/DDBJ databases">
        <title>Aquarubrobacter algicola gen. nov., sp. nov., a novel actinobacterium isolated from shallow eutrophic lake during the end of cyanobacterial harmful algal blooms.</title>
        <authorList>
            <person name="Chun S.J."/>
        </authorList>
    </citation>
    <scope>NUCLEOTIDE SEQUENCE [LARGE SCALE GENOMIC DNA]</scope>
    <source>
        <strain evidence="11 12">Seoho-28</strain>
    </source>
</reference>
<dbReference type="InterPro" id="IPR003439">
    <property type="entry name" value="ABC_transporter-like_ATP-bd"/>
</dbReference>
<dbReference type="SUPFAM" id="SSF52540">
    <property type="entry name" value="P-loop containing nucleoside triphosphate hydrolases"/>
    <property type="match status" value="2"/>
</dbReference>
<evidence type="ECO:0000256" key="3">
    <source>
        <dbReference type="ARBA" id="ARBA00022741"/>
    </source>
</evidence>
<feature type="domain" description="ABC transmembrane type-1" evidence="10">
    <location>
        <begin position="597"/>
        <end position="838"/>
    </location>
</feature>
<dbReference type="GO" id="GO:0140359">
    <property type="term" value="F:ABC-type transporter activity"/>
    <property type="evidence" value="ECO:0007669"/>
    <property type="project" value="InterPro"/>
</dbReference>
<evidence type="ECO:0000256" key="4">
    <source>
        <dbReference type="ARBA" id="ARBA00022840"/>
    </source>
</evidence>
<feature type="transmembrane region" description="Helical" evidence="8">
    <location>
        <begin position="736"/>
        <end position="756"/>
    </location>
</feature>
<dbReference type="RefSeq" id="WP_107567248.1">
    <property type="nucleotide sequence ID" value="NZ_PYYB01000001.1"/>
</dbReference>
<evidence type="ECO:0000313" key="11">
    <source>
        <dbReference type="EMBL" id="PTL58811.1"/>
    </source>
</evidence>
<keyword evidence="3" id="KW-0547">Nucleotide-binding</keyword>
<dbReference type="GO" id="GO:0005886">
    <property type="term" value="C:plasma membrane"/>
    <property type="evidence" value="ECO:0007669"/>
    <property type="project" value="UniProtKB-SubCell"/>
</dbReference>
<dbReference type="InterPro" id="IPR011527">
    <property type="entry name" value="ABC1_TM_dom"/>
</dbReference>
<keyword evidence="6 8" id="KW-0472">Membrane</keyword>
<dbReference type="AlphaFoldDB" id="A0A2T4UHU7"/>
<comment type="subcellular location">
    <subcellularLocation>
        <location evidence="1">Cell membrane</location>
        <topology evidence="1">Multi-pass membrane protein</topology>
    </subcellularLocation>
</comment>
<feature type="transmembrane region" description="Helical" evidence="8">
    <location>
        <begin position="709"/>
        <end position="730"/>
    </location>
</feature>
<feature type="domain" description="ABC transporter" evidence="9">
    <location>
        <begin position="907"/>
        <end position="1143"/>
    </location>
</feature>
<feature type="domain" description="ABC transporter" evidence="9">
    <location>
        <begin position="336"/>
        <end position="572"/>
    </location>
</feature>
<keyword evidence="5 8" id="KW-1133">Transmembrane helix</keyword>
<name>A0A2T4UHU7_9ACTN</name>
<keyword evidence="2 8" id="KW-0812">Transmembrane</keyword>
<dbReference type="InterPro" id="IPR003593">
    <property type="entry name" value="AAA+_ATPase"/>
</dbReference>
<dbReference type="GO" id="GO:0042883">
    <property type="term" value="P:cysteine transport"/>
    <property type="evidence" value="ECO:0007669"/>
    <property type="project" value="InterPro"/>
</dbReference>
<evidence type="ECO:0000313" key="12">
    <source>
        <dbReference type="Proteomes" id="UP000240739"/>
    </source>
</evidence>
<gene>
    <name evidence="11" type="ORF">C7Y72_03665</name>
</gene>
<dbReference type="Gene3D" id="1.20.1560.10">
    <property type="entry name" value="ABC transporter type 1, transmembrane domain"/>
    <property type="match status" value="2"/>
</dbReference>
<dbReference type="OrthoDB" id="9806127at2"/>
<feature type="transmembrane region" description="Helical" evidence="8">
    <location>
        <begin position="237"/>
        <end position="259"/>
    </location>
</feature>